<accession>A0AAE0Z3B6</accession>
<keyword evidence="2" id="KW-1185">Reference proteome</keyword>
<dbReference type="AlphaFoldDB" id="A0AAE0Z3B6"/>
<evidence type="ECO:0000313" key="2">
    <source>
        <dbReference type="Proteomes" id="UP001283361"/>
    </source>
</evidence>
<proteinExistence type="predicted"/>
<comment type="caution">
    <text evidence="1">The sequence shown here is derived from an EMBL/GenBank/DDBJ whole genome shotgun (WGS) entry which is preliminary data.</text>
</comment>
<sequence>MWSRYWLDTSCDQGKMIDELNFQLMFDIVRPEDDPGLIAYDNEWRKCCCTNTSDVCEMIESGINGSIGHLGSQIGKLSMVVWDQWIHRSSWLTDWQVVNGSLGSVDP</sequence>
<dbReference type="EMBL" id="JAWDGP010004759">
    <property type="protein sequence ID" value="KAK3762069.1"/>
    <property type="molecule type" value="Genomic_DNA"/>
</dbReference>
<evidence type="ECO:0000313" key="1">
    <source>
        <dbReference type="EMBL" id="KAK3762069.1"/>
    </source>
</evidence>
<name>A0AAE0Z3B6_9GAST</name>
<reference evidence="1" key="1">
    <citation type="journal article" date="2023" name="G3 (Bethesda)">
        <title>A reference genome for the long-term kleptoplast-retaining sea slug Elysia crispata morphotype clarki.</title>
        <authorList>
            <person name="Eastman K.E."/>
            <person name="Pendleton A.L."/>
            <person name="Shaikh M.A."/>
            <person name="Suttiyut T."/>
            <person name="Ogas R."/>
            <person name="Tomko P."/>
            <person name="Gavelis G."/>
            <person name="Widhalm J.R."/>
            <person name="Wisecaver J.H."/>
        </authorList>
    </citation>
    <scope>NUCLEOTIDE SEQUENCE</scope>
    <source>
        <strain evidence="1">ECLA1</strain>
    </source>
</reference>
<dbReference type="Proteomes" id="UP001283361">
    <property type="component" value="Unassembled WGS sequence"/>
</dbReference>
<protein>
    <submittedName>
        <fullName evidence="1">Uncharacterized protein</fullName>
    </submittedName>
</protein>
<organism evidence="1 2">
    <name type="scientific">Elysia crispata</name>
    <name type="common">lettuce slug</name>
    <dbReference type="NCBI Taxonomy" id="231223"/>
    <lineage>
        <taxon>Eukaryota</taxon>
        <taxon>Metazoa</taxon>
        <taxon>Spiralia</taxon>
        <taxon>Lophotrochozoa</taxon>
        <taxon>Mollusca</taxon>
        <taxon>Gastropoda</taxon>
        <taxon>Heterobranchia</taxon>
        <taxon>Euthyneura</taxon>
        <taxon>Panpulmonata</taxon>
        <taxon>Sacoglossa</taxon>
        <taxon>Placobranchoidea</taxon>
        <taxon>Plakobranchidae</taxon>
        <taxon>Elysia</taxon>
    </lineage>
</organism>
<gene>
    <name evidence="1" type="ORF">RRG08_037167</name>
</gene>